<dbReference type="OrthoDB" id="1027298at2"/>
<evidence type="ECO:0000256" key="6">
    <source>
        <dbReference type="RuleBase" id="RU000716"/>
    </source>
</evidence>
<keyword evidence="2 6" id="KW-0805">Transcription regulation</keyword>
<dbReference type="EMBL" id="FQUM01000006">
    <property type="protein sequence ID" value="SHF52950.1"/>
    <property type="molecule type" value="Genomic_DNA"/>
</dbReference>
<gene>
    <name evidence="9" type="ORF">SAMN05444274_10679</name>
</gene>
<dbReference type="SUPFAM" id="SSF88946">
    <property type="entry name" value="Sigma2 domain of RNA polymerase sigma factors"/>
    <property type="match status" value="1"/>
</dbReference>
<dbReference type="RefSeq" id="WP_073002359.1">
    <property type="nucleotide sequence ID" value="NZ_FQUM01000006.1"/>
</dbReference>
<comment type="similarity">
    <text evidence="1 6">Belongs to the sigma-70 factor family. ECF subfamily.</text>
</comment>
<dbReference type="PROSITE" id="PS01063">
    <property type="entry name" value="SIGMA70_ECF"/>
    <property type="match status" value="1"/>
</dbReference>
<dbReference type="GO" id="GO:0006352">
    <property type="term" value="P:DNA-templated transcription initiation"/>
    <property type="evidence" value="ECO:0007669"/>
    <property type="project" value="InterPro"/>
</dbReference>
<feature type="domain" description="RNA polymerase sigma factor 70 region 4 type 2" evidence="8">
    <location>
        <begin position="128"/>
        <end position="180"/>
    </location>
</feature>
<dbReference type="Proteomes" id="UP000184164">
    <property type="component" value="Unassembled WGS sequence"/>
</dbReference>
<dbReference type="InterPro" id="IPR014284">
    <property type="entry name" value="RNA_pol_sigma-70_dom"/>
</dbReference>
<evidence type="ECO:0000256" key="3">
    <source>
        <dbReference type="ARBA" id="ARBA00023082"/>
    </source>
</evidence>
<dbReference type="PANTHER" id="PTHR43133">
    <property type="entry name" value="RNA POLYMERASE ECF-TYPE SIGMA FACTO"/>
    <property type="match status" value="1"/>
</dbReference>
<keyword evidence="10" id="KW-1185">Reference proteome</keyword>
<sequence>MNEAEIIDKLQQGNETAFRVLVENYRNMVVNTCFGLLHNTEDAEDVAQDVFIEVFRSVDKFRADSKISTWLYRIAVNRSLNFIRDNKKRKWFQPFDDVVKSKKEKLNQLPSAHAENPESELENSQRAQMLHDAIDSLPENQRVAFTLNKYEDMAYKDISEVMNLSVSSVESLIHRAKKNLQKKLYLCYKKKCI</sequence>
<organism evidence="9 10">
    <name type="scientific">Mariniphaga anaerophila</name>
    <dbReference type="NCBI Taxonomy" id="1484053"/>
    <lineage>
        <taxon>Bacteria</taxon>
        <taxon>Pseudomonadati</taxon>
        <taxon>Bacteroidota</taxon>
        <taxon>Bacteroidia</taxon>
        <taxon>Marinilabiliales</taxon>
        <taxon>Prolixibacteraceae</taxon>
        <taxon>Mariniphaga</taxon>
    </lineage>
</organism>
<dbReference type="SUPFAM" id="SSF88659">
    <property type="entry name" value="Sigma3 and sigma4 domains of RNA polymerase sigma factors"/>
    <property type="match status" value="1"/>
</dbReference>
<dbReference type="STRING" id="1484053.SAMN05444274_10679"/>
<dbReference type="NCBIfam" id="TIGR02937">
    <property type="entry name" value="sigma70-ECF"/>
    <property type="match status" value="1"/>
</dbReference>
<proteinExistence type="inferred from homology"/>
<dbReference type="InterPro" id="IPR036388">
    <property type="entry name" value="WH-like_DNA-bd_sf"/>
</dbReference>
<dbReference type="InterPro" id="IPR039425">
    <property type="entry name" value="RNA_pol_sigma-70-like"/>
</dbReference>
<dbReference type="Gene3D" id="1.10.10.10">
    <property type="entry name" value="Winged helix-like DNA-binding domain superfamily/Winged helix DNA-binding domain"/>
    <property type="match status" value="1"/>
</dbReference>
<dbReference type="Pfam" id="PF04542">
    <property type="entry name" value="Sigma70_r2"/>
    <property type="match status" value="1"/>
</dbReference>
<evidence type="ECO:0000313" key="9">
    <source>
        <dbReference type="EMBL" id="SHF52950.1"/>
    </source>
</evidence>
<protein>
    <recommendedName>
        <fullName evidence="6">RNA polymerase sigma factor</fullName>
    </recommendedName>
</protein>
<evidence type="ECO:0000256" key="2">
    <source>
        <dbReference type="ARBA" id="ARBA00023015"/>
    </source>
</evidence>
<evidence type="ECO:0000259" key="7">
    <source>
        <dbReference type="Pfam" id="PF04542"/>
    </source>
</evidence>
<evidence type="ECO:0000259" key="8">
    <source>
        <dbReference type="Pfam" id="PF08281"/>
    </source>
</evidence>
<dbReference type="Gene3D" id="1.10.1740.10">
    <property type="match status" value="1"/>
</dbReference>
<keyword evidence="5 6" id="KW-0804">Transcription</keyword>
<dbReference type="InterPro" id="IPR013249">
    <property type="entry name" value="RNA_pol_sigma70_r4_t2"/>
</dbReference>
<name>A0A1M5CE29_9BACT</name>
<keyword evidence="4 6" id="KW-0238">DNA-binding</keyword>
<reference evidence="10" key="1">
    <citation type="submission" date="2016-11" db="EMBL/GenBank/DDBJ databases">
        <authorList>
            <person name="Varghese N."/>
            <person name="Submissions S."/>
        </authorList>
    </citation>
    <scope>NUCLEOTIDE SEQUENCE [LARGE SCALE GENOMIC DNA]</scope>
    <source>
        <strain evidence="10">DSM 26910</strain>
    </source>
</reference>
<dbReference type="AlphaFoldDB" id="A0A1M5CE29"/>
<keyword evidence="3 6" id="KW-0731">Sigma factor</keyword>
<dbReference type="GO" id="GO:0003677">
    <property type="term" value="F:DNA binding"/>
    <property type="evidence" value="ECO:0007669"/>
    <property type="project" value="UniProtKB-KW"/>
</dbReference>
<dbReference type="InterPro" id="IPR013325">
    <property type="entry name" value="RNA_pol_sigma_r2"/>
</dbReference>
<accession>A0A1M5CE29</accession>
<dbReference type="PANTHER" id="PTHR43133:SF8">
    <property type="entry name" value="RNA POLYMERASE SIGMA FACTOR HI_1459-RELATED"/>
    <property type="match status" value="1"/>
</dbReference>
<dbReference type="GO" id="GO:0016987">
    <property type="term" value="F:sigma factor activity"/>
    <property type="evidence" value="ECO:0007669"/>
    <property type="project" value="UniProtKB-KW"/>
</dbReference>
<evidence type="ECO:0000256" key="1">
    <source>
        <dbReference type="ARBA" id="ARBA00010641"/>
    </source>
</evidence>
<dbReference type="InterPro" id="IPR007627">
    <property type="entry name" value="RNA_pol_sigma70_r2"/>
</dbReference>
<evidence type="ECO:0000256" key="5">
    <source>
        <dbReference type="ARBA" id="ARBA00023163"/>
    </source>
</evidence>
<evidence type="ECO:0000256" key="4">
    <source>
        <dbReference type="ARBA" id="ARBA00023125"/>
    </source>
</evidence>
<dbReference type="CDD" id="cd06171">
    <property type="entry name" value="Sigma70_r4"/>
    <property type="match status" value="1"/>
</dbReference>
<dbReference type="InterPro" id="IPR013324">
    <property type="entry name" value="RNA_pol_sigma_r3/r4-like"/>
</dbReference>
<evidence type="ECO:0000313" key="10">
    <source>
        <dbReference type="Proteomes" id="UP000184164"/>
    </source>
</evidence>
<dbReference type="InterPro" id="IPR000838">
    <property type="entry name" value="RNA_pol_sigma70_ECF_CS"/>
</dbReference>
<dbReference type="Pfam" id="PF08281">
    <property type="entry name" value="Sigma70_r4_2"/>
    <property type="match status" value="1"/>
</dbReference>
<feature type="domain" description="RNA polymerase sigma-70 region 2" evidence="7">
    <location>
        <begin position="21"/>
        <end position="88"/>
    </location>
</feature>